<keyword evidence="3" id="KW-0407">Ion channel</keyword>
<accession>A0ABV8QJ35</accession>
<proteinExistence type="predicted"/>
<dbReference type="EMBL" id="JBHSDI010000015">
    <property type="protein sequence ID" value="MFC4259732.1"/>
    <property type="molecule type" value="Genomic_DNA"/>
</dbReference>
<dbReference type="InterPro" id="IPR036721">
    <property type="entry name" value="RCK_C_sf"/>
</dbReference>
<dbReference type="GO" id="GO:0034220">
    <property type="term" value="P:monoatomic ion transmembrane transport"/>
    <property type="evidence" value="ECO:0007669"/>
    <property type="project" value="UniProtKB-KW"/>
</dbReference>
<dbReference type="Gene3D" id="3.40.50.720">
    <property type="entry name" value="NAD(P)-binding Rossmann-like Domain"/>
    <property type="match status" value="1"/>
</dbReference>
<comment type="caution">
    <text evidence="3">The sequence shown here is derived from an EMBL/GenBank/DDBJ whole genome shotgun (WGS) entry which is preliminary data.</text>
</comment>
<dbReference type="SUPFAM" id="SSF116726">
    <property type="entry name" value="TrkA C-terminal domain-like"/>
    <property type="match status" value="1"/>
</dbReference>
<dbReference type="RefSeq" id="WP_379887560.1">
    <property type="nucleotide sequence ID" value="NZ_JBHSDI010000015.1"/>
</dbReference>
<evidence type="ECO:0000259" key="1">
    <source>
        <dbReference type="PROSITE" id="PS51201"/>
    </source>
</evidence>
<protein>
    <submittedName>
        <fullName evidence="3">Potassium channel family protein</fullName>
    </submittedName>
</protein>
<sequence length="217" mass="24209">MIEKQQILVIGLGVFGATIARELSRLGHEVLGIDVDEQRVDRLADEITHAIIADVTDETALRELNAGSYDVGVVAIGRHVEATILATMQLKELGVEKVWAKALTNQHHRILERLGADRIIGPEYEMGIRVAQELNYPMVHDYLSLGDNEFVVELHTTEELINKSLDALIEESDVTTLMVRRNRDSIVMPNRSFTIQEGDKLILSGQLSALQGLVRHL</sequence>
<dbReference type="InterPro" id="IPR036291">
    <property type="entry name" value="NAD(P)-bd_dom_sf"/>
</dbReference>
<dbReference type="InterPro" id="IPR006037">
    <property type="entry name" value="RCK_C"/>
</dbReference>
<gene>
    <name evidence="3" type="ORF">ACFOZ5_11900</name>
</gene>
<dbReference type="Gene3D" id="3.30.70.1450">
    <property type="entry name" value="Regulator of K+ conductance, C-terminal domain"/>
    <property type="match status" value="1"/>
</dbReference>
<dbReference type="Proteomes" id="UP001595798">
    <property type="component" value="Unassembled WGS sequence"/>
</dbReference>
<keyword evidence="4" id="KW-1185">Reference proteome</keyword>
<name>A0ABV8QJ35_9GAMM</name>
<evidence type="ECO:0000313" key="3">
    <source>
        <dbReference type="EMBL" id="MFC4259732.1"/>
    </source>
</evidence>
<dbReference type="InterPro" id="IPR003148">
    <property type="entry name" value="RCK_N"/>
</dbReference>
<dbReference type="SUPFAM" id="SSF51735">
    <property type="entry name" value="NAD(P)-binding Rossmann-fold domains"/>
    <property type="match status" value="1"/>
</dbReference>
<dbReference type="PANTHER" id="PTHR43833:SF7">
    <property type="entry name" value="KTR SYSTEM POTASSIUM UPTAKE PROTEIN C"/>
    <property type="match status" value="1"/>
</dbReference>
<feature type="domain" description="RCK N-terminal" evidence="1">
    <location>
        <begin position="4"/>
        <end position="120"/>
    </location>
</feature>
<dbReference type="PROSITE" id="PS51202">
    <property type="entry name" value="RCK_C"/>
    <property type="match status" value="1"/>
</dbReference>
<evidence type="ECO:0000313" key="4">
    <source>
        <dbReference type="Proteomes" id="UP001595798"/>
    </source>
</evidence>
<evidence type="ECO:0000259" key="2">
    <source>
        <dbReference type="PROSITE" id="PS51202"/>
    </source>
</evidence>
<feature type="domain" description="RCK C-terminal" evidence="2">
    <location>
        <begin position="137"/>
        <end position="217"/>
    </location>
</feature>
<organism evidence="3 4">
    <name type="scientific">Marinobacter lacisalsi</name>
    <dbReference type="NCBI Taxonomy" id="475979"/>
    <lineage>
        <taxon>Bacteria</taxon>
        <taxon>Pseudomonadati</taxon>
        <taxon>Pseudomonadota</taxon>
        <taxon>Gammaproteobacteria</taxon>
        <taxon>Pseudomonadales</taxon>
        <taxon>Marinobacteraceae</taxon>
        <taxon>Marinobacter</taxon>
    </lineage>
</organism>
<dbReference type="PANTHER" id="PTHR43833">
    <property type="entry name" value="POTASSIUM CHANNEL PROTEIN 2-RELATED-RELATED"/>
    <property type="match status" value="1"/>
</dbReference>
<keyword evidence="3" id="KW-0406">Ion transport</keyword>
<dbReference type="Pfam" id="PF02080">
    <property type="entry name" value="TrkA_C"/>
    <property type="match status" value="1"/>
</dbReference>
<reference evidence="4" key="1">
    <citation type="journal article" date="2019" name="Int. J. Syst. Evol. Microbiol.">
        <title>The Global Catalogue of Microorganisms (GCM) 10K type strain sequencing project: providing services to taxonomists for standard genome sequencing and annotation.</title>
        <authorList>
            <consortium name="The Broad Institute Genomics Platform"/>
            <consortium name="The Broad Institute Genome Sequencing Center for Infectious Disease"/>
            <person name="Wu L."/>
            <person name="Ma J."/>
        </authorList>
    </citation>
    <scope>NUCLEOTIDE SEQUENCE [LARGE SCALE GENOMIC DNA]</scope>
    <source>
        <strain evidence="4">CECT 7297</strain>
    </source>
</reference>
<keyword evidence="3" id="KW-0813">Transport</keyword>
<dbReference type="PROSITE" id="PS51201">
    <property type="entry name" value="RCK_N"/>
    <property type="match status" value="1"/>
</dbReference>
<dbReference type="InterPro" id="IPR050721">
    <property type="entry name" value="Trk_Ktr_HKT_K-transport"/>
</dbReference>
<dbReference type="Pfam" id="PF02254">
    <property type="entry name" value="TrkA_N"/>
    <property type="match status" value="1"/>
</dbReference>